<keyword evidence="7 10" id="KW-0238">DNA-binding</keyword>
<dbReference type="GO" id="GO:0004519">
    <property type="term" value="F:endonuclease activity"/>
    <property type="evidence" value="ECO:0007669"/>
    <property type="project" value="UniProtKB-UniRule"/>
</dbReference>
<evidence type="ECO:0000256" key="10">
    <source>
        <dbReference type="HAMAP-Rule" id="MF_01470"/>
    </source>
</evidence>
<dbReference type="EC" id="3.1.-.-" evidence="10"/>
<evidence type="ECO:0000256" key="6">
    <source>
        <dbReference type="ARBA" id="ARBA00023118"/>
    </source>
</evidence>
<evidence type="ECO:0000313" key="12">
    <source>
        <dbReference type="EMBL" id="KGN88532.1"/>
    </source>
</evidence>
<dbReference type="SUPFAM" id="SSF56672">
    <property type="entry name" value="DNA/RNA polymerases"/>
    <property type="match status" value="1"/>
</dbReference>
<dbReference type="GO" id="GO:0016787">
    <property type="term" value="F:hydrolase activity"/>
    <property type="evidence" value="ECO:0007669"/>
    <property type="project" value="UniProtKB-KW"/>
</dbReference>
<comment type="function">
    <text evidence="10">CRISPR (clustered regularly interspaced short palindromic repeat), is an adaptive immune system that provides protection against mobile genetic elements (viruses, transposable elements and conjugative plasmids). CRISPR clusters contain spacers, sequences complementary to antecedent mobile elements, and target invading nucleic acids. CRISPR clusters are transcribed and processed into CRISPR RNA (crRNA). Acts as a dsDNA endonuclease. Involved in the integration of spacer DNA into the CRISPR cassette.</text>
</comment>
<comment type="caution">
    <text evidence="12">The sequence shown here is derived from an EMBL/GenBank/DDBJ whole genome shotgun (WGS) entry which is preliminary data.</text>
</comment>
<accession>A0A0A2FEH9</accession>
<keyword evidence="6 10" id="KW-0051">Antiviral defense</keyword>
<dbReference type="Pfam" id="PF01867">
    <property type="entry name" value="Cas_Cas1"/>
    <property type="match status" value="1"/>
</dbReference>
<dbReference type="GO" id="GO:0043571">
    <property type="term" value="P:maintenance of CRISPR repeat elements"/>
    <property type="evidence" value="ECO:0007669"/>
    <property type="project" value="UniProtKB-UniRule"/>
</dbReference>
<evidence type="ECO:0000256" key="3">
    <source>
        <dbReference type="ARBA" id="ARBA00022759"/>
    </source>
</evidence>
<dbReference type="CDD" id="cd09634">
    <property type="entry name" value="Cas1_I-II-III"/>
    <property type="match status" value="1"/>
</dbReference>
<dbReference type="Gene3D" id="3.100.10.20">
    <property type="entry name" value="CRISPR-associated endonuclease Cas1, N-terminal domain"/>
    <property type="match status" value="1"/>
</dbReference>
<feature type="binding site" evidence="10">
    <location>
        <position position="930"/>
    </location>
    <ligand>
        <name>Mn(2+)</name>
        <dbReference type="ChEBI" id="CHEBI:29035"/>
    </ligand>
</feature>
<comment type="subunit">
    <text evidence="9 10">Homodimer, forms a heterotetramer with a Cas2 homodimer.</text>
</comment>
<dbReference type="InterPro" id="IPR042211">
    <property type="entry name" value="CRISPR-assoc_Cas1_N"/>
</dbReference>
<protein>
    <recommendedName>
        <fullName evidence="10">CRISPR-associated endonuclease Cas1</fullName>
        <ecNumber evidence="10">3.1.-.-</ecNumber>
    </recommendedName>
</protein>
<keyword evidence="3 10" id="KW-0255">Endonuclease</keyword>
<dbReference type="CDD" id="cd01651">
    <property type="entry name" value="RT_G2_intron"/>
    <property type="match status" value="1"/>
</dbReference>
<dbReference type="PROSITE" id="PS50878">
    <property type="entry name" value="RT_POL"/>
    <property type="match status" value="1"/>
</dbReference>
<dbReference type="InterPro" id="IPR042206">
    <property type="entry name" value="CRISPR-assoc_Cas1_C"/>
</dbReference>
<dbReference type="InterPro" id="IPR043502">
    <property type="entry name" value="DNA/RNA_pol_sf"/>
</dbReference>
<evidence type="ECO:0000256" key="1">
    <source>
        <dbReference type="ARBA" id="ARBA00022722"/>
    </source>
</evidence>
<evidence type="ECO:0000259" key="11">
    <source>
        <dbReference type="PROSITE" id="PS50878"/>
    </source>
</evidence>
<dbReference type="GO" id="GO:0046872">
    <property type="term" value="F:metal ion binding"/>
    <property type="evidence" value="ECO:0007669"/>
    <property type="project" value="UniProtKB-UniRule"/>
</dbReference>
<evidence type="ECO:0000256" key="5">
    <source>
        <dbReference type="ARBA" id="ARBA00022842"/>
    </source>
</evidence>
<proteinExistence type="inferred from homology"/>
<keyword evidence="8 10" id="KW-0464">Manganese</keyword>
<dbReference type="Pfam" id="PF10040">
    <property type="entry name" value="CRISPR_Cas6"/>
    <property type="match status" value="1"/>
</dbReference>
<dbReference type="EMBL" id="JRAK01000070">
    <property type="protein sequence ID" value="KGN88532.1"/>
    <property type="molecule type" value="Genomic_DNA"/>
</dbReference>
<dbReference type="PANTHER" id="PTHR34353">
    <property type="entry name" value="CRISPR-ASSOCIATED ENDONUCLEASE CAS1 1"/>
    <property type="match status" value="1"/>
</dbReference>
<keyword evidence="1 10" id="KW-0540">Nuclease</keyword>
<dbReference type="HAMAP" id="MF_01470">
    <property type="entry name" value="Cas1"/>
    <property type="match status" value="1"/>
</dbReference>
<dbReference type="GO" id="GO:0051607">
    <property type="term" value="P:defense response to virus"/>
    <property type="evidence" value="ECO:0007669"/>
    <property type="project" value="UniProtKB-UniRule"/>
</dbReference>
<dbReference type="GO" id="GO:0003677">
    <property type="term" value="F:DNA binding"/>
    <property type="evidence" value="ECO:0007669"/>
    <property type="project" value="UniProtKB-KW"/>
</dbReference>
<reference evidence="12 13" key="1">
    <citation type="submission" date="2014-08" db="EMBL/GenBank/DDBJ databases">
        <title>Porphyromonas gulae strain:COT-052_OH3439 Genome sequencing.</title>
        <authorList>
            <person name="Wallis C."/>
            <person name="Deusch O."/>
            <person name="O'Flynn C."/>
            <person name="Davis I."/>
            <person name="Jospin G."/>
            <person name="Darling A.E."/>
            <person name="Coil D.A."/>
            <person name="Alexiev A."/>
            <person name="Horsfall A."/>
            <person name="Kirkwood N."/>
            <person name="Harris S."/>
            <person name="Eisen J.A."/>
        </authorList>
    </citation>
    <scope>NUCLEOTIDE SEQUENCE [LARGE SCALE GENOMIC DNA]</scope>
    <source>
        <strain evidence="13">COT-052 OH3439</strain>
    </source>
</reference>
<keyword evidence="13" id="KW-1185">Reference proteome</keyword>
<dbReference type="InterPro" id="IPR050646">
    <property type="entry name" value="Cas1"/>
</dbReference>
<dbReference type="NCBIfam" id="TIGR00287">
    <property type="entry name" value="cas1"/>
    <property type="match status" value="1"/>
</dbReference>
<dbReference type="AlphaFoldDB" id="A0A0A2FEH9"/>
<organism evidence="12 13">
    <name type="scientific">Porphyromonas gulae</name>
    <dbReference type="NCBI Taxonomy" id="111105"/>
    <lineage>
        <taxon>Bacteria</taxon>
        <taxon>Pseudomonadati</taxon>
        <taxon>Bacteroidota</taxon>
        <taxon>Bacteroidia</taxon>
        <taxon>Bacteroidales</taxon>
        <taxon>Porphyromonadaceae</taxon>
        <taxon>Porphyromonas</taxon>
    </lineage>
</organism>
<keyword evidence="5 10" id="KW-0460">Magnesium</keyword>
<evidence type="ECO:0000313" key="13">
    <source>
        <dbReference type="Proteomes" id="UP000030146"/>
    </source>
</evidence>
<comment type="cofactor">
    <cofactor evidence="10">
        <name>Mg(2+)</name>
        <dbReference type="ChEBI" id="CHEBI:18420"/>
    </cofactor>
    <cofactor evidence="10">
        <name>Mn(2+)</name>
        <dbReference type="ChEBI" id="CHEBI:29035"/>
    </cofactor>
</comment>
<dbReference type="Gene3D" id="1.20.120.920">
    <property type="entry name" value="CRISPR-associated endonuclease Cas1, C-terminal domain"/>
    <property type="match status" value="1"/>
</dbReference>
<dbReference type="RefSeq" id="WP_039424514.1">
    <property type="nucleotide sequence ID" value="NZ_JRAK01000070.1"/>
</dbReference>
<dbReference type="PANTHER" id="PTHR34353:SF2">
    <property type="entry name" value="CRISPR-ASSOCIATED ENDONUCLEASE CAS1 1"/>
    <property type="match status" value="1"/>
</dbReference>
<evidence type="ECO:0000256" key="8">
    <source>
        <dbReference type="ARBA" id="ARBA00023211"/>
    </source>
</evidence>
<comment type="similarity">
    <text evidence="10">Belongs to the CRISPR-associated endonuclease Cas1 family.</text>
</comment>
<evidence type="ECO:0000256" key="7">
    <source>
        <dbReference type="ARBA" id="ARBA00023125"/>
    </source>
</evidence>
<evidence type="ECO:0000256" key="4">
    <source>
        <dbReference type="ARBA" id="ARBA00022801"/>
    </source>
</evidence>
<feature type="domain" description="Reverse transcriptase" evidence="11">
    <location>
        <begin position="329"/>
        <end position="559"/>
    </location>
</feature>
<keyword evidence="4 10" id="KW-0378">Hydrolase</keyword>
<feature type="binding site" evidence="10">
    <location>
        <position position="864"/>
    </location>
    <ligand>
        <name>Mn(2+)</name>
        <dbReference type="ChEBI" id="CHEBI:29035"/>
    </ligand>
</feature>
<gene>
    <name evidence="10" type="primary">cas1</name>
    <name evidence="12" type="ORF">HR15_04935</name>
</gene>
<evidence type="ECO:0000256" key="9">
    <source>
        <dbReference type="ARBA" id="ARBA00038592"/>
    </source>
</evidence>
<dbReference type="InterPro" id="IPR000477">
    <property type="entry name" value="RT_dom"/>
</dbReference>
<dbReference type="InterPro" id="IPR002729">
    <property type="entry name" value="CRISPR-assoc_Cas1"/>
</dbReference>
<evidence type="ECO:0000256" key="2">
    <source>
        <dbReference type="ARBA" id="ARBA00022723"/>
    </source>
</evidence>
<dbReference type="Proteomes" id="UP000030146">
    <property type="component" value="Unassembled WGS sequence"/>
</dbReference>
<dbReference type="Pfam" id="PF00078">
    <property type="entry name" value="RVT_1"/>
    <property type="match status" value="1"/>
</dbReference>
<feature type="binding site" evidence="10">
    <location>
        <position position="945"/>
    </location>
    <ligand>
        <name>Mn(2+)</name>
        <dbReference type="ChEBI" id="CHEBI:29035"/>
    </ligand>
</feature>
<name>A0A0A2FEH9_9PORP</name>
<sequence>MPLSTDSLPIFLSDFTAYHFSVRFRAERAIAFERKWYFMPRFALGNALKNSKQYAYLYGQIFKPQEEDADESKGSGNTSRLIIRADKPSRKSLEAGEAMDLYITVVTRDPLLVGDFLSFLPEWQAYNFFRENNLTYDSYRLYNPTTEKYESGLRVEDAALTVDFFSRQAIRWGEILAVRFLSPASIKVDQILSAEIPYSRLMNRLSRRLYELYTQYLSRGETSVERYVFPDHDGLVYSQISMPRKATIKENRQYDMSGILGQLFYRVPYDPVAALMLSMAHWVHIGNHTIVGNGQIESTPANDALYRKWLSSLAADRDLPMAEAERQDLLEALRVCSYIPQPYHSVNIPKGDGSYRQLHIPSAVDLHLQRSLAGILYPITESLSIAQSYAYRKGKGAVAAIRKVQHLLDSLDENYTVVRCDIDNFFDSIPVPSLLQKVLRTTEDPLLTRMLSLWMKSGVVDRKQQYAPASSGIPQGSPLAPLLSNLYLEDTDRYIAGHITTEFIRYADDLLLFLPERADPLKALQDLSEHLKYRKGLKLNRDFVVSSIKSSFSFLGITFRADGSRCMSRDKTEGLKRKIALALHRDTENFSALSETIQGMEQYYRKLLEKVDIEAIDKAAAAVYAAHIASLPTSEARKKAKDNLLRLGFLSSETAQQTLREAMRQTVLPSADPFPIKKESEILREQHKRHLQEREEIFDLVVTEPGAFIGISRNHVLVRKYGKTICKQPAARIEQISIISDGVSLSSNVTKYCRKKNIRVIFYNATGQAYASLDGMNTILPSVMEAQMRLSEEKKQEFILALIRNKVRNQGKLLRYYHKYYRHDKELKEPLSNAIAELKQLEDIPIAAEGSSLADFRQHAMLHEARCAQVYWRAFALLVHRSGHEFEGREHKGAEGLVNQMLNYGYAILQSYVMKTIDLWQLNPNIGILHSTQDNRPALCFDLMEQYRAFVVDRSILALLAKGEDVGQDNKGLLDMSTRSRIITKINERWFATEYYRSGEKLFSDIMKLQTKDVRAFCCGKVKRIKFYTPKW</sequence>
<dbReference type="InterPro" id="IPR019267">
    <property type="entry name" value="CRISPR-assoc_Cas6_C"/>
</dbReference>
<keyword evidence="2 10" id="KW-0479">Metal-binding</keyword>